<name>A0A8S1D1C3_9INSE</name>
<reference evidence="10 11" key="1">
    <citation type="submission" date="2020-04" db="EMBL/GenBank/DDBJ databases">
        <authorList>
            <person name="Alioto T."/>
            <person name="Alioto T."/>
            <person name="Gomez Garrido J."/>
        </authorList>
    </citation>
    <scope>NUCLEOTIDE SEQUENCE [LARGE SCALE GENOMIC DNA]</scope>
</reference>
<sequence length="741" mass="82108">MDVSAFADENFNPVEWINKMYTSAPPAETEKNKEQFQLSLLKKLQVYTHQVSNALEDSSQKVCMPQIKCSVCGKILEYFVPKVLQHLPQVFRDAEQLNQEALLLKEKMHSVKEELANAEQNTGHSMAALEKIDQLKTNLQAAKQALHEVDNWTILVTQFEENFEKSDLSAMASKLVSMQKSLRILATAPDVEAKQLQLEGLKNRLEAKASPSLVQAFTTGSLGESKKLVDVFNSIERLPQLLKYHHKCQEKNLYQKLKELAEQEQDESADECLRRVYDATLASWAEQARWCSEVFPDTPCLNILLPLFADLLVALEPSISSCIGSALSHEDCIAALTDLRQVTKGFGAKLNLAVDGMMQDCTLDADMILALAQAVNAPWVIGVQRYGELEKPRLLAVISQTESLTLEDRVQMFGQTKVIDLTSAAVSRCMKLTDGCGAAGLLHAIEAFTEKYISIQIQTLEELLKEKSENEDWTLFKMCLSMLQSSGELMVQLEELDNLISNNLRQLLKHVSAPSTSAAEKFDELLLTPDGRSNLHLLMDKAYKGDPLLEAPLRNGTNLCSTAHKTAVEVIVSPVMPQLDAVLAAKTWQLHRVSADLPDFSFSPQAYITQIGQYLMTLPQHLEPFLDSQSLKFGLNKAGLDIQGSAAELLLNSVSKGLNQAYCERILTLEEIGPAAAKQLAIDINYLGNVLEDLGMSLSEPLQQVCLLLKLSPQDYQTGSSGCSPRLVAAIRQVRTLTSSN</sequence>
<keyword evidence="6" id="KW-0333">Golgi apparatus</keyword>
<evidence type="ECO:0000256" key="4">
    <source>
        <dbReference type="ARBA" id="ARBA00022448"/>
    </source>
</evidence>
<evidence type="ECO:0000256" key="1">
    <source>
        <dbReference type="ARBA" id="ARBA00004395"/>
    </source>
</evidence>
<evidence type="ECO:0000256" key="9">
    <source>
        <dbReference type="SAM" id="Coils"/>
    </source>
</evidence>
<evidence type="ECO:0000256" key="3">
    <source>
        <dbReference type="ARBA" id="ARBA00020984"/>
    </source>
</evidence>
<comment type="subcellular location">
    <subcellularLocation>
        <location evidence="1">Golgi apparatus membrane</location>
        <topology evidence="1">Peripheral membrane protein</topology>
    </subcellularLocation>
</comment>
<keyword evidence="7" id="KW-0472">Membrane</keyword>
<dbReference type="Pfam" id="PF10191">
    <property type="entry name" value="COG7"/>
    <property type="match status" value="2"/>
</dbReference>
<comment type="caution">
    <text evidence="10">The sequence shown here is derived from an EMBL/GenBank/DDBJ whole genome shotgun (WGS) entry which is preliminary data.</text>
</comment>
<dbReference type="OrthoDB" id="245173at2759"/>
<evidence type="ECO:0000313" key="11">
    <source>
        <dbReference type="Proteomes" id="UP000494165"/>
    </source>
</evidence>
<dbReference type="Proteomes" id="UP000494165">
    <property type="component" value="Unassembled WGS sequence"/>
</dbReference>
<dbReference type="GO" id="GO:0006886">
    <property type="term" value="P:intracellular protein transport"/>
    <property type="evidence" value="ECO:0007669"/>
    <property type="project" value="InterPro"/>
</dbReference>
<keyword evidence="11" id="KW-1185">Reference proteome</keyword>
<keyword evidence="5" id="KW-0653">Protein transport</keyword>
<dbReference type="GO" id="GO:0000139">
    <property type="term" value="C:Golgi membrane"/>
    <property type="evidence" value="ECO:0007669"/>
    <property type="project" value="UniProtKB-SubCell"/>
</dbReference>
<comment type="similarity">
    <text evidence="2">Belongs to the COG7 family.</text>
</comment>
<accession>A0A8S1D1C3</accession>
<evidence type="ECO:0000256" key="8">
    <source>
        <dbReference type="ARBA" id="ARBA00031345"/>
    </source>
</evidence>
<dbReference type="InterPro" id="IPR019335">
    <property type="entry name" value="COG7"/>
</dbReference>
<evidence type="ECO:0000256" key="7">
    <source>
        <dbReference type="ARBA" id="ARBA00023136"/>
    </source>
</evidence>
<keyword evidence="4" id="KW-0813">Transport</keyword>
<evidence type="ECO:0000256" key="5">
    <source>
        <dbReference type="ARBA" id="ARBA00022927"/>
    </source>
</evidence>
<dbReference type="GO" id="GO:0007030">
    <property type="term" value="P:Golgi organization"/>
    <property type="evidence" value="ECO:0007669"/>
    <property type="project" value="TreeGrafter"/>
</dbReference>
<protein>
    <recommendedName>
        <fullName evidence="3">Conserved oligomeric Golgi complex subunit 7</fullName>
    </recommendedName>
    <alternativeName>
        <fullName evidence="8">Component of oligomeric Golgi complex 7</fullName>
    </alternativeName>
</protein>
<dbReference type="GO" id="GO:0017119">
    <property type="term" value="C:Golgi transport complex"/>
    <property type="evidence" value="ECO:0007669"/>
    <property type="project" value="InterPro"/>
</dbReference>
<keyword evidence="9" id="KW-0175">Coiled coil</keyword>
<dbReference type="GO" id="GO:0006890">
    <property type="term" value="P:retrograde vesicle-mediated transport, Golgi to endoplasmic reticulum"/>
    <property type="evidence" value="ECO:0007669"/>
    <property type="project" value="TreeGrafter"/>
</dbReference>
<dbReference type="EMBL" id="CADEPI010000063">
    <property type="protein sequence ID" value="CAB3371583.1"/>
    <property type="molecule type" value="Genomic_DNA"/>
</dbReference>
<feature type="coiled-coil region" evidence="9">
    <location>
        <begin position="94"/>
        <end position="145"/>
    </location>
</feature>
<organism evidence="10 11">
    <name type="scientific">Cloeon dipterum</name>
    <dbReference type="NCBI Taxonomy" id="197152"/>
    <lineage>
        <taxon>Eukaryota</taxon>
        <taxon>Metazoa</taxon>
        <taxon>Ecdysozoa</taxon>
        <taxon>Arthropoda</taxon>
        <taxon>Hexapoda</taxon>
        <taxon>Insecta</taxon>
        <taxon>Pterygota</taxon>
        <taxon>Palaeoptera</taxon>
        <taxon>Ephemeroptera</taxon>
        <taxon>Pisciforma</taxon>
        <taxon>Baetidae</taxon>
        <taxon>Cloeon</taxon>
    </lineage>
</organism>
<dbReference type="PANTHER" id="PTHR21443:SF0">
    <property type="entry name" value="CONSERVED OLIGOMERIC GOLGI COMPLEX SUBUNIT 7"/>
    <property type="match status" value="1"/>
</dbReference>
<evidence type="ECO:0000256" key="6">
    <source>
        <dbReference type="ARBA" id="ARBA00023034"/>
    </source>
</evidence>
<evidence type="ECO:0000256" key="2">
    <source>
        <dbReference type="ARBA" id="ARBA00005831"/>
    </source>
</evidence>
<dbReference type="AlphaFoldDB" id="A0A8S1D1C3"/>
<proteinExistence type="inferred from homology"/>
<dbReference type="PANTHER" id="PTHR21443">
    <property type="entry name" value="CONSERVED OLIGOMERIC GOLGI COMPLEX COMPONENT 7"/>
    <property type="match status" value="1"/>
</dbReference>
<evidence type="ECO:0000313" key="10">
    <source>
        <dbReference type="EMBL" id="CAB3371583.1"/>
    </source>
</evidence>
<gene>
    <name evidence="10" type="ORF">CLODIP_2_CD01635</name>
</gene>